<keyword evidence="3" id="KW-0598">Phosphotransferase system</keyword>
<dbReference type="Gene3D" id="3.30.1340.10">
    <property type="entry name" value="HPr-like"/>
    <property type="match status" value="1"/>
</dbReference>
<proteinExistence type="predicted"/>
<dbReference type="PANTHER" id="PTHR33705">
    <property type="entry name" value="PHOSPHOCARRIER PROTEIN HPR"/>
    <property type="match status" value="1"/>
</dbReference>
<evidence type="ECO:0000256" key="3">
    <source>
        <dbReference type="ARBA" id="ARBA00022683"/>
    </source>
</evidence>
<dbReference type="InterPro" id="IPR035895">
    <property type="entry name" value="HPr-like_sf"/>
</dbReference>
<evidence type="ECO:0000256" key="2">
    <source>
        <dbReference type="ARBA" id="ARBA00022490"/>
    </source>
</evidence>
<dbReference type="InterPro" id="IPR000032">
    <property type="entry name" value="HPr-like"/>
</dbReference>
<dbReference type="RefSeq" id="WP_379949258.1">
    <property type="nucleotide sequence ID" value="NZ_JAPCYI010000001.1"/>
</dbReference>
<dbReference type="Proteomes" id="UP001589609">
    <property type="component" value="Unassembled WGS sequence"/>
</dbReference>
<dbReference type="InterPro" id="IPR050399">
    <property type="entry name" value="HPr"/>
</dbReference>
<name>A0ABV5WE96_9BACI</name>
<feature type="domain" description="HPr" evidence="4">
    <location>
        <begin position="1"/>
        <end position="88"/>
    </location>
</feature>
<dbReference type="Pfam" id="PF00381">
    <property type="entry name" value="PTS-HPr"/>
    <property type="match status" value="1"/>
</dbReference>
<dbReference type="EMBL" id="JBHMAF010000049">
    <property type="protein sequence ID" value="MFB9758924.1"/>
    <property type="molecule type" value="Genomic_DNA"/>
</dbReference>
<protein>
    <submittedName>
        <fullName evidence="5">HPr family phosphocarrier protein</fullName>
    </submittedName>
</protein>
<comment type="subcellular location">
    <subcellularLocation>
        <location evidence="1">Cytoplasm</location>
    </subcellularLocation>
</comment>
<evidence type="ECO:0000256" key="1">
    <source>
        <dbReference type="ARBA" id="ARBA00004496"/>
    </source>
</evidence>
<evidence type="ECO:0000259" key="4">
    <source>
        <dbReference type="PROSITE" id="PS51350"/>
    </source>
</evidence>
<dbReference type="PROSITE" id="PS51350">
    <property type="entry name" value="PTS_HPR_DOM"/>
    <property type="match status" value="1"/>
</dbReference>
<dbReference type="NCBIfam" id="TIGR01003">
    <property type="entry name" value="PTS_HPr_family"/>
    <property type="match status" value="1"/>
</dbReference>
<organism evidence="5 6">
    <name type="scientific">Ectobacillus funiculus</name>
    <dbReference type="NCBI Taxonomy" id="137993"/>
    <lineage>
        <taxon>Bacteria</taxon>
        <taxon>Bacillati</taxon>
        <taxon>Bacillota</taxon>
        <taxon>Bacilli</taxon>
        <taxon>Bacillales</taxon>
        <taxon>Bacillaceae</taxon>
        <taxon>Ectobacillus</taxon>
    </lineage>
</organism>
<keyword evidence="6" id="KW-1185">Reference proteome</keyword>
<evidence type="ECO:0000313" key="6">
    <source>
        <dbReference type="Proteomes" id="UP001589609"/>
    </source>
</evidence>
<dbReference type="PANTHER" id="PTHR33705:SF2">
    <property type="entry name" value="PHOSPHOCARRIER PROTEIN NPR"/>
    <property type="match status" value="1"/>
</dbReference>
<keyword evidence="2" id="KW-0963">Cytoplasm</keyword>
<accession>A0ABV5WE96</accession>
<dbReference type="SUPFAM" id="SSF55594">
    <property type="entry name" value="HPr-like"/>
    <property type="match status" value="1"/>
</dbReference>
<evidence type="ECO:0000313" key="5">
    <source>
        <dbReference type="EMBL" id="MFB9758924.1"/>
    </source>
</evidence>
<sequence>MERNVVVQLQHGLQARHANQFVQKSSAFNSEISIIKNGRMAAGKGIIGVMALVIRKGEEITLLANGSDEEAAIVALESFLSDRELNVLDLH</sequence>
<gene>
    <name evidence="5" type="ORF">ACFFMS_10665</name>
</gene>
<reference evidence="5 6" key="1">
    <citation type="submission" date="2024-09" db="EMBL/GenBank/DDBJ databases">
        <authorList>
            <person name="Sun Q."/>
            <person name="Mori K."/>
        </authorList>
    </citation>
    <scope>NUCLEOTIDE SEQUENCE [LARGE SCALE GENOMIC DNA]</scope>
    <source>
        <strain evidence="5 6">JCM 11201</strain>
    </source>
</reference>
<dbReference type="PRINTS" id="PR00107">
    <property type="entry name" value="PHOSPHOCPHPR"/>
</dbReference>
<comment type="caution">
    <text evidence="5">The sequence shown here is derived from an EMBL/GenBank/DDBJ whole genome shotgun (WGS) entry which is preliminary data.</text>
</comment>